<dbReference type="OrthoDB" id="5694214at2"/>
<dbReference type="InterPro" id="IPR033985">
    <property type="entry name" value="SusD-like_N"/>
</dbReference>
<evidence type="ECO:0000313" key="9">
    <source>
        <dbReference type="Proteomes" id="UP000184109"/>
    </source>
</evidence>
<dbReference type="InterPro" id="IPR011990">
    <property type="entry name" value="TPR-like_helical_dom_sf"/>
</dbReference>
<evidence type="ECO:0000313" key="8">
    <source>
        <dbReference type="EMBL" id="SHH69689.1"/>
    </source>
</evidence>
<dbReference type="AlphaFoldDB" id="A0A1M5V363"/>
<keyword evidence="4" id="KW-0472">Membrane</keyword>
<dbReference type="InterPro" id="IPR012944">
    <property type="entry name" value="SusD_RagB_dom"/>
</dbReference>
<dbReference type="STRING" id="1195760.SAMN05444281_1468"/>
<evidence type="ECO:0000256" key="4">
    <source>
        <dbReference type="ARBA" id="ARBA00023136"/>
    </source>
</evidence>
<gene>
    <name evidence="8" type="ORF">SAMN05444281_1468</name>
</gene>
<dbReference type="PROSITE" id="PS51257">
    <property type="entry name" value="PROKAR_LIPOPROTEIN"/>
    <property type="match status" value="1"/>
</dbReference>
<dbReference type="EMBL" id="FQXQ01000003">
    <property type="protein sequence ID" value="SHH69689.1"/>
    <property type="molecule type" value="Genomic_DNA"/>
</dbReference>
<keyword evidence="3" id="KW-0732">Signal</keyword>
<name>A0A1M5V363_9FLAO</name>
<comment type="subcellular location">
    <subcellularLocation>
        <location evidence="1">Cell outer membrane</location>
    </subcellularLocation>
</comment>
<evidence type="ECO:0000259" key="7">
    <source>
        <dbReference type="Pfam" id="PF14322"/>
    </source>
</evidence>
<dbReference type="RefSeq" id="WP_159431420.1">
    <property type="nucleotide sequence ID" value="NZ_BMEN01000003.1"/>
</dbReference>
<evidence type="ECO:0000256" key="2">
    <source>
        <dbReference type="ARBA" id="ARBA00006275"/>
    </source>
</evidence>
<keyword evidence="9" id="KW-1185">Reference proteome</keyword>
<evidence type="ECO:0000259" key="6">
    <source>
        <dbReference type="Pfam" id="PF07980"/>
    </source>
</evidence>
<comment type="similarity">
    <text evidence="2">Belongs to the SusD family.</text>
</comment>
<dbReference type="SUPFAM" id="SSF48452">
    <property type="entry name" value="TPR-like"/>
    <property type="match status" value="1"/>
</dbReference>
<dbReference type="Gene3D" id="1.25.40.390">
    <property type="match status" value="1"/>
</dbReference>
<sequence length="560" mass="63194">MKHKILYYLILGFFFTACDIDPLPIQDQTTEELWSHSTTGEGILTNAYTNLNTGYPIFMDYYTDNAVPSTPGDNQLALGSWTVESSPIGNWNNNYTTIKYLNLFIENGTDLVYGVSDKQRDSILKSNRVGEAYFLRAWYQSELLKNYAGKAEGTSEVLGFPIVTTVLKQDDNLDLPRNTYEECVAQIANDCDKAIELLPIKYDGGTDVYTGIINRGRASGLAAMALKARVYLSAASPAYGDATKALWERAATAAYEAIEASGGLVDLDNYNNFNDIQSFDNIWVEPEYSANGFERTYYPPSLFGAGVCNPSQNLVNEFPTLDGYPIDNTTSMYDSDQPYSNRDNRFYRFIFFNDDNYNGTTIETFVGGNDASGGLNQQGTRTGYFMKKLTSKNVNLEIGQNTTDSKFYVYLGKTELYLNFAEAANEAYGPNGTEFSFSAADVMAKIRMRAGIDSDPITAEMQDQYMDDQVLAGKDAFRDFIKSNRRIELCFEGFRFWDIRRWNESLNHTIRGVEITRGTNGDEYDYFDVENHTFSDYMRYAPVPFSQTLIMNNLKQNAGW</sequence>
<feature type="domain" description="RagB/SusD" evidence="6">
    <location>
        <begin position="290"/>
        <end position="560"/>
    </location>
</feature>
<evidence type="ECO:0000256" key="3">
    <source>
        <dbReference type="ARBA" id="ARBA00022729"/>
    </source>
</evidence>
<organism evidence="8 9">
    <name type="scientific">Wenyingzhuangia marina</name>
    <dbReference type="NCBI Taxonomy" id="1195760"/>
    <lineage>
        <taxon>Bacteria</taxon>
        <taxon>Pseudomonadati</taxon>
        <taxon>Bacteroidota</taxon>
        <taxon>Flavobacteriia</taxon>
        <taxon>Flavobacteriales</taxon>
        <taxon>Flavobacteriaceae</taxon>
        <taxon>Wenyingzhuangia</taxon>
    </lineage>
</organism>
<dbReference type="Proteomes" id="UP000184109">
    <property type="component" value="Unassembled WGS sequence"/>
</dbReference>
<dbReference type="Pfam" id="PF07980">
    <property type="entry name" value="SusD_RagB"/>
    <property type="match status" value="1"/>
</dbReference>
<proteinExistence type="inferred from homology"/>
<evidence type="ECO:0000256" key="1">
    <source>
        <dbReference type="ARBA" id="ARBA00004442"/>
    </source>
</evidence>
<dbReference type="Pfam" id="PF14322">
    <property type="entry name" value="SusD-like_3"/>
    <property type="match status" value="1"/>
</dbReference>
<evidence type="ECO:0000256" key="5">
    <source>
        <dbReference type="ARBA" id="ARBA00023237"/>
    </source>
</evidence>
<reference evidence="9" key="1">
    <citation type="submission" date="2016-11" db="EMBL/GenBank/DDBJ databases">
        <authorList>
            <person name="Varghese N."/>
            <person name="Submissions S."/>
        </authorList>
    </citation>
    <scope>NUCLEOTIDE SEQUENCE [LARGE SCALE GENOMIC DNA]</scope>
    <source>
        <strain evidence="9">DSM 100572</strain>
    </source>
</reference>
<feature type="domain" description="SusD-like N-terminal" evidence="7">
    <location>
        <begin position="55"/>
        <end position="232"/>
    </location>
</feature>
<accession>A0A1M5V363</accession>
<dbReference type="GO" id="GO:0009279">
    <property type="term" value="C:cell outer membrane"/>
    <property type="evidence" value="ECO:0007669"/>
    <property type="project" value="UniProtKB-SubCell"/>
</dbReference>
<protein>
    <submittedName>
        <fullName evidence="8">Starch-binding associating with outer membrane</fullName>
    </submittedName>
</protein>
<keyword evidence="5" id="KW-0998">Cell outer membrane</keyword>